<keyword evidence="3" id="KW-1185">Reference proteome</keyword>
<dbReference type="EMBL" id="JBHFAB010000003">
    <property type="protein sequence ID" value="MFC1416159.1"/>
    <property type="molecule type" value="Genomic_DNA"/>
</dbReference>
<dbReference type="InterPro" id="IPR045701">
    <property type="entry name" value="DUF6059"/>
</dbReference>
<dbReference type="Pfam" id="PF19534">
    <property type="entry name" value="DUF6059"/>
    <property type="match status" value="1"/>
</dbReference>
<evidence type="ECO:0000313" key="2">
    <source>
        <dbReference type="EMBL" id="MFC1416159.1"/>
    </source>
</evidence>
<evidence type="ECO:0000256" key="1">
    <source>
        <dbReference type="SAM" id="MobiDB-lite"/>
    </source>
</evidence>
<dbReference type="RefSeq" id="WP_380533147.1">
    <property type="nucleotide sequence ID" value="NZ_JBHFAB010000003.1"/>
</dbReference>
<evidence type="ECO:0000313" key="3">
    <source>
        <dbReference type="Proteomes" id="UP001592531"/>
    </source>
</evidence>
<comment type="caution">
    <text evidence="2">The sequence shown here is derived from an EMBL/GenBank/DDBJ whole genome shotgun (WGS) entry which is preliminary data.</text>
</comment>
<organism evidence="2 3">
    <name type="scientific">Streptacidiphilus cavernicola</name>
    <dbReference type="NCBI Taxonomy" id="3342716"/>
    <lineage>
        <taxon>Bacteria</taxon>
        <taxon>Bacillati</taxon>
        <taxon>Actinomycetota</taxon>
        <taxon>Actinomycetes</taxon>
        <taxon>Kitasatosporales</taxon>
        <taxon>Streptomycetaceae</taxon>
        <taxon>Streptacidiphilus</taxon>
    </lineage>
</organism>
<sequence length="68" mass="7768">MTLRTLLRLLGQAVIDFGLLWVHSPLPDEYGPEPEPEPVGPPPLHPERLVPDEPLSEFERFMEHQLTS</sequence>
<proteinExistence type="predicted"/>
<reference evidence="2 3" key="1">
    <citation type="submission" date="2024-09" db="EMBL/GenBank/DDBJ databases">
        <authorList>
            <person name="Lee S.D."/>
        </authorList>
    </citation>
    <scope>NUCLEOTIDE SEQUENCE [LARGE SCALE GENOMIC DNA]</scope>
    <source>
        <strain evidence="2 3">N8-3</strain>
    </source>
</reference>
<dbReference type="Proteomes" id="UP001592531">
    <property type="component" value="Unassembled WGS sequence"/>
</dbReference>
<name>A0ABV6VQX5_9ACTN</name>
<gene>
    <name evidence="2" type="ORF">ACEZDE_05835</name>
</gene>
<accession>A0ABV6VQX5</accession>
<feature type="region of interest" description="Disordered" evidence="1">
    <location>
        <begin position="26"/>
        <end position="50"/>
    </location>
</feature>
<protein>
    <submittedName>
        <fullName evidence="2">DUF6059 family protein</fullName>
    </submittedName>
</protein>